<evidence type="ECO:0000256" key="8">
    <source>
        <dbReference type="RuleBase" id="RU280816"/>
    </source>
</evidence>
<evidence type="ECO:0000256" key="10">
    <source>
        <dbReference type="SAM" id="Phobius"/>
    </source>
</evidence>
<comment type="domain">
    <text evidence="8">The C-terminus contains a calmodulin-binding domain, which binds calmodulin in a calcium-dependent fashion.</text>
</comment>
<dbReference type="Pfam" id="PF03094">
    <property type="entry name" value="Mlo"/>
    <property type="match status" value="2"/>
</dbReference>
<feature type="transmembrane region" description="Helical" evidence="10">
    <location>
        <begin position="105"/>
        <end position="123"/>
    </location>
</feature>
<sequence length="523" mass="60547">MADATNKARSLEQTPTWAVAVVCLVLVVISIIIEHAIHMLGKWFKKRHKTALYEALEKVKAELMLMGFISLLLTVTQSLISDICIPRNIANTWHPCDQQAEAHKYGQISVCHILYCIIIYALGRTKMRKWKSWENETKTIEYQYYNDPERFRFARDTSFGRRHLNCWSRSTLTLWIMCFFRQFFGSVTKVDYLTLRHGFIMAHLAPANETKFDFQKYIKRSLEDDFKVVVGISPIIWFIAVLFLLAYTHGWYSYLWLPFVPLIVVLMVGTKLQVIITELGVSIQDRGGVVKGAPLVRPGDDLFWFGRPRFLLFLIHLVLFTNAFQLAFFVWSTYEFSIRSCYHEHLEDIIIRFSMGVVTQFICSYVTLPLYALVTQMGSNMRPTIFNERVATALRNWHQQSKKHTKQNKQSHSQNTTPLSSRPATPTHGMSPVHLLHNYPRSVESYPTSPRLSITENNRLVLHSPRQHGIKDDVDDRSLHKEIAQVDTTFEESNSLQRAAMAQATRTQHEIDIASPIFSLKKK</sequence>
<keyword evidence="6 8" id="KW-0472">Membrane</keyword>
<evidence type="ECO:0000313" key="11">
    <source>
        <dbReference type="EMBL" id="PPS01401.1"/>
    </source>
</evidence>
<dbReference type="AlphaFoldDB" id="A0A2P5XDK3"/>
<name>A0A2P5XDK3_GOSBA</name>
<dbReference type="InterPro" id="IPR004326">
    <property type="entry name" value="Mlo"/>
</dbReference>
<feature type="transmembrane region" description="Helical" evidence="10">
    <location>
        <begin position="251"/>
        <end position="269"/>
    </location>
</feature>
<evidence type="ECO:0000256" key="3">
    <source>
        <dbReference type="ARBA" id="ARBA00022692"/>
    </source>
</evidence>
<dbReference type="OrthoDB" id="1388414at2759"/>
<keyword evidence="3 8" id="KW-0812">Transmembrane</keyword>
<dbReference type="Proteomes" id="UP000239757">
    <property type="component" value="Unassembled WGS sequence"/>
</dbReference>
<evidence type="ECO:0000256" key="2">
    <source>
        <dbReference type="ARBA" id="ARBA00006574"/>
    </source>
</evidence>
<feature type="compositionally biased region" description="Polar residues" evidence="9">
    <location>
        <begin position="410"/>
        <end position="424"/>
    </location>
</feature>
<proteinExistence type="inferred from homology"/>
<comment type="subcellular location">
    <subcellularLocation>
        <location evidence="1 8">Membrane</location>
        <topology evidence="1 8">Multi-pass membrane protein</topology>
    </subcellularLocation>
</comment>
<feature type="transmembrane region" description="Helical" evidence="10">
    <location>
        <begin position="351"/>
        <end position="374"/>
    </location>
</feature>
<feature type="transmembrane region" description="Helical" evidence="10">
    <location>
        <begin position="226"/>
        <end position="245"/>
    </location>
</feature>
<evidence type="ECO:0000256" key="4">
    <source>
        <dbReference type="ARBA" id="ARBA00022821"/>
    </source>
</evidence>
<evidence type="ECO:0000256" key="6">
    <source>
        <dbReference type="ARBA" id="ARBA00023136"/>
    </source>
</evidence>
<keyword evidence="4 8" id="KW-0611">Plant defense</keyword>
<dbReference type="PANTHER" id="PTHR31942:SF84">
    <property type="entry name" value="MLO-LIKE PROTEIN 12"/>
    <property type="match status" value="1"/>
</dbReference>
<dbReference type="PANTHER" id="PTHR31942">
    <property type="entry name" value="MLO-LIKE PROTEIN 1"/>
    <property type="match status" value="1"/>
</dbReference>
<feature type="region of interest" description="Disordered" evidence="9">
    <location>
        <begin position="397"/>
        <end position="434"/>
    </location>
</feature>
<feature type="transmembrane region" description="Helical" evidence="10">
    <location>
        <begin position="310"/>
        <end position="331"/>
    </location>
</feature>
<organism evidence="11 12">
    <name type="scientific">Gossypium barbadense</name>
    <name type="common">Sea Island cotton</name>
    <name type="synonym">Hibiscus barbadensis</name>
    <dbReference type="NCBI Taxonomy" id="3634"/>
    <lineage>
        <taxon>Eukaryota</taxon>
        <taxon>Viridiplantae</taxon>
        <taxon>Streptophyta</taxon>
        <taxon>Embryophyta</taxon>
        <taxon>Tracheophyta</taxon>
        <taxon>Spermatophyta</taxon>
        <taxon>Magnoliopsida</taxon>
        <taxon>eudicotyledons</taxon>
        <taxon>Gunneridae</taxon>
        <taxon>Pentapetalae</taxon>
        <taxon>rosids</taxon>
        <taxon>malvids</taxon>
        <taxon>Malvales</taxon>
        <taxon>Malvaceae</taxon>
        <taxon>Malvoideae</taxon>
        <taxon>Gossypium</taxon>
    </lineage>
</organism>
<evidence type="ECO:0000256" key="5">
    <source>
        <dbReference type="ARBA" id="ARBA00022989"/>
    </source>
</evidence>
<feature type="transmembrane region" description="Helical" evidence="10">
    <location>
        <begin position="61"/>
        <end position="80"/>
    </location>
</feature>
<dbReference type="GO" id="GO:0005516">
    <property type="term" value="F:calmodulin binding"/>
    <property type="evidence" value="ECO:0007669"/>
    <property type="project" value="UniProtKB-KW"/>
</dbReference>
<comment type="function">
    <text evidence="8">May be involved in modulation of pathogen defense and leaf cell death.</text>
</comment>
<comment type="similarity">
    <text evidence="2 8">Belongs to the MLO family.</text>
</comment>
<feature type="compositionally biased region" description="Basic residues" evidence="9">
    <location>
        <begin position="400"/>
        <end position="409"/>
    </location>
</feature>
<gene>
    <name evidence="8" type="primary">MLO</name>
    <name evidence="11" type="ORF">GOBAR_AA19263</name>
</gene>
<reference evidence="11 12" key="1">
    <citation type="submission" date="2015-01" db="EMBL/GenBank/DDBJ databases">
        <title>Genome of allotetraploid Gossypium barbadense reveals genomic plasticity and fiber elongation in cotton evolution.</title>
        <authorList>
            <person name="Chen X."/>
            <person name="Liu X."/>
            <person name="Zhao B."/>
            <person name="Zheng H."/>
            <person name="Hu Y."/>
            <person name="Lu G."/>
            <person name="Yang C."/>
            <person name="Chen J."/>
            <person name="Shan C."/>
            <person name="Zhang L."/>
            <person name="Zhou Y."/>
            <person name="Wang L."/>
            <person name="Guo W."/>
            <person name="Bai Y."/>
            <person name="Ruan J."/>
            <person name="Shangguan X."/>
            <person name="Mao Y."/>
            <person name="Jiang J."/>
            <person name="Zhu Y."/>
            <person name="Lei J."/>
            <person name="Kang H."/>
            <person name="Chen S."/>
            <person name="He X."/>
            <person name="Wang R."/>
            <person name="Wang Y."/>
            <person name="Chen J."/>
            <person name="Wang L."/>
            <person name="Yu S."/>
            <person name="Wang B."/>
            <person name="Wei J."/>
            <person name="Song S."/>
            <person name="Lu X."/>
            <person name="Gao Z."/>
            <person name="Gu W."/>
            <person name="Deng X."/>
            <person name="Ma D."/>
            <person name="Wang S."/>
            <person name="Liang W."/>
            <person name="Fang L."/>
            <person name="Cai C."/>
            <person name="Zhu X."/>
            <person name="Zhou B."/>
            <person name="Zhang Y."/>
            <person name="Chen Z."/>
            <person name="Xu S."/>
            <person name="Zhu R."/>
            <person name="Wang S."/>
            <person name="Zhang T."/>
            <person name="Zhao G."/>
        </authorList>
    </citation>
    <scope>NUCLEOTIDE SEQUENCE [LARGE SCALE GENOMIC DNA]</scope>
    <source>
        <strain evidence="12">cv. Xinhai21</strain>
        <tissue evidence="11">Leaf</tissue>
    </source>
</reference>
<dbReference type="EMBL" id="KZ665117">
    <property type="protein sequence ID" value="PPS01401.1"/>
    <property type="molecule type" value="Genomic_DNA"/>
</dbReference>
<dbReference type="GO" id="GO:0006952">
    <property type="term" value="P:defense response"/>
    <property type="evidence" value="ECO:0007669"/>
    <property type="project" value="UniProtKB-KW"/>
</dbReference>
<protein>
    <recommendedName>
        <fullName evidence="8">MLO-like protein</fullName>
    </recommendedName>
</protein>
<evidence type="ECO:0000256" key="1">
    <source>
        <dbReference type="ARBA" id="ARBA00004141"/>
    </source>
</evidence>
<accession>A0A2P5XDK3</accession>
<evidence type="ECO:0000256" key="9">
    <source>
        <dbReference type="SAM" id="MobiDB-lite"/>
    </source>
</evidence>
<feature type="transmembrane region" description="Helical" evidence="10">
    <location>
        <begin position="17"/>
        <end position="40"/>
    </location>
</feature>
<dbReference type="GO" id="GO:0016020">
    <property type="term" value="C:membrane"/>
    <property type="evidence" value="ECO:0007669"/>
    <property type="project" value="UniProtKB-SubCell"/>
</dbReference>
<keyword evidence="8" id="KW-0112">Calmodulin-binding</keyword>
<keyword evidence="7 8" id="KW-0568">Pathogenesis-related protein</keyword>
<evidence type="ECO:0000313" key="12">
    <source>
        <dbReference type="Proteomes" id="UP000239757"/>
    </source>
</evidence>
<evidence type="ECO:0000256" key="7">
    <source>
        <dbReference type="ARBA" id="ARBA00023265"/>
    </source>
</evidence>
<keyword evidence="5 8" id="KW-1133">Transmembrane helix</keyword>